<dbReference type="PANTHER" id="PTHR36844">
    <property type="entry name" value="PROTEASE PRSW"/>
    <property type="match status" value="1"/>
</dbReference>
<evidence type="ECO:0000313" key="2">
    <source>
        <dbReference type="EMBL" id="GCE06017.1"/>
    </source>
</evidence>
<dbReference type="Pfam" id="PF13367">
    <property type="entry name" value="PrsW-protease"/>
    <property type="match status" value="1"/>
</dbReference>
<evidence type="ECO:0000313" key="3">
    <source>
        <dbReference type="Proteomes" id="UP000287224"/>
    </source>
</evidence>
<evidence type="ECO:0000256" key="1">
    <source>
        <dbReference type="SAM" id="Phobius"/>
    </source>
</evidence>
<dbReference type="Proteomes" id="UP000287224">
    <property type="component" value="Unassembled WGS sequence"/>
</dbReference>
<keyword evidence="1" id="KW-0812">Transmembrane</keyword>
<proteinExistence type="predicted"/>
<dbReference type="InterPro" id="IPR026898">
    <property type="entry name" value="PrsW"/>
</dbReference>
<keyword evidence="1" id="KW-0472">Membrane</keyword>
<dbReference type="AlphaFoldDB" id="A0A401ZGN0"/>
<name>A0A401ZGN0_9CHLR</name>
<feature type="transmembrane region" description="Helical" evidence="1">
    <location>
        <begin position="80"/>
        <end position="99"/>
    </location>
</feature>
<dbReference type="PANTHER" id="PTHR36844:SF1">
    <property type="entry name" value="PROTEASE PRSW"/>
    <property type="match status" value="1"/>
</dbReference>
<feature type="transmembrane region" description="Helical" evidence="1">
    <location>
        <begin position="21"/>
        <end position="41"/>
    </location>
</feature>
<sequence length="296" mass="31762">MNQNAFNPQTGYYMTQGRRGCLSTFLIGLLLFVATALVLIFTGNPNLYPTVIIIGNFLIPIVFVVFLYDHQHLSSLSPETIGRSFGVGGILGVLGASILETVLLPRPATPGQGLTFSSALLVGLIEEGCKIIAVIILARRMRPRSQIDGLLLGAAVGMGFAAFESTGYAFTAFLASQGHLTASLFSTVLRGLLAPFGHGTWTAILGAVLFRQSQGGRFRITFPVILTYLFVSVLHGLWDGFPLFLFPFVVDVSGINVPLATIIIGVIGVVILTLLYQGAIRQRILTGQLPPLNKMP</sequence>
<evidence type="ECO:0008006" key="4">
    <source>
        <dbReference type="Google" id="ProtNLM"/>
    </source>
</evidence>
<gene>
    <name evidence="2" type="ORF">KDAU_33460</name>
</gene>
<keyword evidence="3" id="KW-1185">Reference proteome</keyword>
<feature type="transmembrane region" description="Helical" evidence="1">
    <location>
        <begin position="47"/>
        <end position="68"/>
    </location>
</feature>
<comment type="caution">
    <text evidence="2">The sequence shown here is derived from an EMBL/GenBank/DDBJ whole genome shotgun (WGS) entry which is preliminary data.</text>
</comment>
<protein>
    <recommendedName>
        <fullName evidence="4">Protease PrsW</fullName>
    </recommendedName>
</protein>
<feature type="transmembrane region" description="Helical" evidence="1">
    <location>
        <begin position="187"/>
        <end position="208"/>
    </location>
</feature>
<organism evidence="2 3">
    <name type="scientific">Dictyobacter aurantiacus</name>
    <dbReference type="NCBI Taxonomy" id="1936993"/>
    <lineage>
        <taxon>Bacteria</taxon>
        <taxon>Bacillati</taxon>
        <taxon>Chloroflexota</taxon>
        <taxon>Ktedonobacteria</taxon>
        <taxon>Ktedonobacterales</taxon>
        <taxon>Dictyobacteraceae</taxon>
        <taxon>Dictyobacter</taxon>
    </lineage>
</organism>
<dbReference type="GO" id="GO:0008233">
    <property type="term" value="F:peptidase activity"/>
    <property type="evidence" value="ECO:0007669"/>
    <property type="project" value="InterPro"/>
</dbReference>
<accession>A0A401ZGN0</accession>
<dbReference type="OrthoDB" id="153483at2"/>
<feature type="transmembrane region" description="Helical" evidence="1">
    <location>
        <begin position="258"/>
        <end position="276"/>
    </location>
</feature>
<keyword evidence="1" id="KW-1133">Transmembrane helix</keyword>
<dbReference type="EMBL" id="BIFQ01000001">
    <property type="protein sequence ID" value="GCE06017.1"/>
    <property type="molecule type" value="Genomic_DNA"/>
</dbReference>
<dbReference type="RefSeq" id="WP_126597004.1">
    <property type="nucleotide sequence ID" value="NZ_BIFQ01000001.1"/>
</dbReference>
<feature type="transmembrane region" description="Helical" evidence="1">
    <location>
        <begin position="220"/>
        <end position="238"/>
    </location>
</feature>
<feature type="transmembrane region" description="Helical" evidence="1">
    <location>
        <begin position="119"/>
        <end position="138"/>
    </location>
</feature>
<reference evidence="3" key="1">
    <citation type="submission" date="2018-12" db="EMBL/GenBank/DDBJ databases">
        <title>Tengunoibacter tsumagoiensis gen. nov., sp. nov., Dictyobacter kobayashii sp. nov., D. alpinus sp. nov., and D. joshuensis sp. nov. and description of Dictyobacteraceae fam. nov. within the order Ktedonobacterales isolated from Tengu-no-mugimeshi.</title>
        <authorList>
            <person name="Wang C.M."/>
            <person name="Zheng Y."/>
            <person name="Sakai Y."/>
            <person name="Toyoda A."/>
            <person name="Minakuchi Y."/>
            <person name="Abe K."/>
            <person name="Yokota A."/>
            <person name="Yabe S."/>
        </authorList>
    </citation>
    <scope>NUCLEOTIDE SEQUENCE [LARGE SCALE GENOMIC DNA]</scope>
    <source>
        <strain evidence="3">S-27</strain>
    </source>
</reference>
<feature type="transmembrane region" description="Helical" evidence="1">
    <location>
        <begin position="150"/>
        <end position="175"/>
    </location>
</feature>